<evidence type="ECO:0000256" key="2">
    <source>
        <dbReference type="ARBA" id="ARBA00022475"/>
    </source>
</evidence>
<dbReference type="InterPro" id="IPR001123">
    <property type="entry name" value="LeuE-type"/>
</dbReference>
<dbReference type="Proteomes" id="UP000325289">
    <property type="component" value="Unassembled WGS sequence"/>
</dbReference>
<dbReference type="AlphaFoldDB" id="A0A1I1UC85"/>
<dbReference type="EMBL" id="FOMS01000002">
    <property type="protein sequence ID" value="SFD67178.1"/>
    <property type="molecule type" value="Genomic_DNA"/>
</dbReference>
<comment type="subcellular location">
    <subcellularLocation>
        <location evidence="1">Cell membrane</location>
        <topology evidence="1">Multi-pass membrane protein</topology>
    </subcellularLocation>
</comment>
<name>A0A1I1UC85_9RHOB</name>
<dbReference type="GO" id="GO:0015171">
    <property type="term" value="F:amino acid transmembrane transporter activity"/>
    <property type="evidence" value="ECO:0007669"/>
    <property type="project" value="TreeGrafter"/>
</dbReference>
<dbReference type="OrthoDB" id="9804822at2"/>
<evidence type="ECO:0000256" key="6">
    <source>
        <dbReference type="SAM" id="Phobius"/>
    </source>
</evidence>
<feature type="transmembrane region" description="Helical" evidence="6">
    <location>
        <begin position="41"/>
        <end position="67"/>
    </location>
</feature>
<proteinExistence type="predicted"/>
<feature type="transmembrane region" description="Helical" evidence="6">
    <location>
        <begin position="114"/>
        <end position="135"/>
    </location>
</feature>
<keyword evidence="2" id="KW-1003">Cell membrane</keyword>
<feature type="transmembrane region" description="Helical" evidence="6">
    <location>
        <begin position="188"/>
        <end position="205"/>
    </location>
</feature>
<dbReference type="GO" id="GO:0005886">
    <property type="term" value="C:plasma membrane"/>
    <property type="evidence" value="ECO:0007669"/>
    <property type="project" value="UniProtKB-SubCell"/>
</dbReference>
<gene>
    <name evidence="7" type="ORF">SAMN04515678_102214</name>
</gene>
<dbReference type="Pfam" id="PF01810">
    <property type="entry name" value="LysE"/>
    <property type="match status" value="1"/>
</dbReference>
<keyword evidence="4 6" id="KW-1133">Transmembrane helix</keyword>
<feature type="transmembrane region" description="Helical" evidence="6">
    <location>
        <begin position="6"/>
        <end position="29"/>
    </location>
</feature>
<evidence type="ECO:0000256" key="5">
    <source>
        <dbReference type="ARBA" id="ARBA00023136"/>
    </source>
</evidence>
<evidence type="ECO:0000256" key="1">
    <source>
        <dbReference type="ARBA" id="ARBA00004651"/>
    </source>
</evidence>
<keyword evidence="5 6" id="KW-0472">Membrane</keyword>
<evidence type="ECO:0000313" key="7">
    <source>
        <dbReference type="EMBL" id="SFD67178.1"/>
    </source>
</evidence>
<keyword evidence="3 6" id="KW-0812">Transmembrane</keyword>
<feature type="transmembrane region" description="Helical" evidence="6">
    <location>
        <begin position="150"/>
        <end position="168"/>
    </location>
</feature>
<dbReference type="PANTHER" id="PTHR30086">
    <property type="entry name" value="ARGININE EXPORTER PROTEIN ARGO"/>
    <property type="match status" value="1"/>
</dbReference>
<accession>A0A1I1UC85</accession>
<reference evidence="7 8" key="1">
    <citation type="submission" date="2016-10" db="EMBL/GenBank/DDBJ databases">
        <authorList>
            <person name="Varghese N."/>
            <person name="Submissions S."/>
        </authorList>
    </citation>
    <scope>NUCLEOTIDE SEQUENCE [LARGE SCALE GENOMIC DNA]</scope>
    <source>
        <strain evidence="8">YIM D21,KCTC 23444,ACCC 10710</strain>
    </source>
</reference>
<dbReference type="PANTHER" id="PTHR30086:SF20">
    <property type="entry name" value="ARGININE EXPORTER PROTEIN ARGO-RELATED"/>
    <property type="match status" value="1"/>
</dbReference>
<keyword evidence="8" id="KW-1185">Reference proteome</keyword>
<evidence type="ECO:0000256" key="4">
    <source>
        <dbReference type="ARBA" id="ARBA00022989"/>
    </source>
</evidence>
<organism evidence="7 8">
    <name type="scientific">Roseivivax sediminis</name>
    <dbReference type="NCBI Taxonomy" id="936889"/>
    <lineage>
        <taxon>Bacteria</taxon>
        <taxon>Pseudomonadati</taxon>
        <taxon>Pseudomonadota</taxon>
        <taxon>Alphaproteobacteria</taxon>
        <taxon>Rhodobacterales</taxon>
        <taxon>Roseobacteraceae</taxon>
        <taxon>Roseivivax</taxon>
    </lineage>
</organism>
<evidence type="ECO:0000256" key="3">
    <source>
        <dbReference type="ARBA" id="ARBA00022692"/>
    </source>
</evidence>
<feature type="transmembrane region" description="Helical" evidence="6">
    <location>
        <begin position="73"/>
        <end position="93"/>
    </location>
</feature>
<evidence type="ECO:0000313" key="8">
    <source>
        <dbReference type="Proteomes" id="UP000325289"/>
    </source>
</evidence>
<sequence>MTVTVSALALYAGALLILFLTPGPVWVAMIARTLTGGLAAAWPLALGVVVGDVVWPFLAILGVAWIVEQYDGAMTVLRWVAAATFIAMGVMILRKAGDTIGADSRLTRPGAAAGFVAGLAAILGNPKAILFYMGMLPGFFDLGALTRADITAIVTLSAIMPLVGNLVLAVSVDRARRLLASPRAVRRMNRGAGIALILVGLVIPLA</sequence>
<dbReference type="RefSeq" id="WP_149754616.1">
    <property type="nucleotide sequence ID" value="NZ_FOMS01000002.1"/>
</dbReference>
<protein>
    <submittedName>
        <fullName evidence="7">Threonine/homoserine/homoserine lactone efflux protein</fullName>
    </submittedName>
</protein>